<dbReference type="AlphaFoldDB" id="A0A8J4DGE0"/>
<protein>
    <submittedName>
        <fullName evidence="1">Uncharacterized protein</fullName>
    </submittedName>
</protein>
<dbReference type="EMBL" id="BOOY01000003">
    <property type="protein sequence ID" value="GIJ01317.1"/>
    <property type="molecule type" value="Genomic_DNA"/>
</dbReference>
<evidence type="ECO:0000313" key="1">
    <source>
        <dbReference type="EMBL" id="GIJ01317.1"/>
    </source>
</evidence>
<sequence>MLTRIGFFREFFADHPELPSIRDHVRPHPAESAGQVVAYLRAGHVMSAVMEGMTDVIDGRSFEEGSGCSSLLTDGTWLWRRDLAHYVEAHNVELPAAFLRQAARGEVPPLSADELAELETIERRDYGPDWWVGP</sequence>
<reference evidence="1" key="1">
    <citation type="submission" date="2021-01" db="EMBL/GenBank/DDBJ databases">
        <title>Whole genome shotgun sequence of Spirilliplanes yamanashiensis NBRC 15828.</title>
        <authorList>
            <person name="Komaki H."/>
            <person name="Tamura T."/>
        </authorList>
    </citation>
    <scope>NUCLEOTIDE SEQUENCE</scope>
    <source>
        <strain evidence="1">NBRC 15828</strain>
    </source>
</reference>
<gene>
    <name evidence="1" type="ORF">Sya03_06690</name>
</gene>
<name>A0A8J4DGE0_9ACTN</name>
<dbReference type="RefSeq" id="WP_203936639.1">
    <property type="nucleotide sequence ID" value="NZ_BAAAGJ010000005.1"/>
</dbReference>
<proteinExistence type="predicted"/>
<evidence type="ECO:0000313" key="2">
    <source>
        <dbReference type="Proteomes" id="UP000652013"/>
    </source>
</evidence>
<keyword evidence="2" id="KW-1185">Reference proteome</keyword>
<dbReference type="Proteomes" id="UP000652013">
    <property type="component" value="Unassembled WGS sequence"/>
</dbReference>
<organism evidence="1 2">
    <name type="scientific">Spirilliplanes yamanashiensis</name>
    <dbReference type="NCBI Taxonomy" id="42233"/>
    <lineage>
        <taxon>Bacteria</taxon>
        <taxon>Bacillati</taxon>
        <taxon>Actinomycetota</taxon>
        <taxon>Actinomycetes</taxon>
        <taxon>Micromonosporales</taxon>
        <taxon>Micromonosporaceae</taxon>
        <taxon>Spirilliplanes</taxon>
    </lineage>
</organism>
<accession>A0A8J4DGE0</accession>
<comment type="caution">
    <text evidence="1">The sequence shown here is derived from an EMBL/GenBank/DDBJ whole genome shotgun (WGS) entry which is preliminary data.</text>
</comment>